<dbReference type="InterPro" id="IPR008972">
    <property type="entry name" value="Cupredoxin"/>
</dbReference>
<dbReference type="InterPro" id="IPR039447">
    <property type="entry name" value="UreH-like_TM_dom"/>
</dbReference>
<dbReference type="Gene3D" id="2.60.40.420">
    <property type="entry name" value="Cupredoxins - blue copper proteins"/>
    <property type="match status" value="1"/>
</dbReference>
<evidence type="ECO:0000313" key="3">
    <source>
        <dbReference type="EMBL" id="RJL30546.1"/>
    </source>
</evidence>
<name>A0A3A4ALP7_9ACTN</name>
<organism evidence="3 4">
    <name type="scientific">Bailinhaonella thermotolerans</name>
    <dbReference type="NCBI Taxonomy" id="1070861"/>
    <lineage>
        <taxon>Bacteria</taxon>
        <taxon>Bacillati</taxon>
        <taxon>Actinomycetota</taxon>
        <taxon>Actinomycetes</taxon>
        <taxon>Streptosporangiales</taxon>
        <taxon>Streptosporangiaceae</taxon>
        <taxon>Bailinhaonella</taxon>
    </lineage>
</organism>
<dbReference type="AlphaFoldDB" id="A0A3A4ALP7"/>
<evidence type="ECO:0000256" key="1">
    <source>
        <dbReference type="SAM" id="Phobius"/>
    </source>
</evidence>
<proteinExistence type="predicted"/>
<keyword evidence="1" id="KW-1133">Transmembrane helix</keyword>
<keyword evidence="1" id="KW-0812">Transmembrane</keyword>
<reference evidence="3 4" key="1">
    <citation type="submission" date="2018-09" db="EMBL/GenBank/DDBJ databases">
        <title>YIM 75507 draft genome.</title>
        <authorList>
            <person name="Tang S."/>
            <person name="Feng Y."/>
        </authorList>
    </citation>
    <scope>NUCLEOTIDE SEQUENCE [LARGE SCALE GENOMIC DNA]</scope>
    <source>
        <strain evidence="3 4">YIM 75507</strain>
    </source>
</reference>
<gene>
    <name evidence="3" type="ORF">D5H75_22640</name>
</gene>
<sequence>MVAGSASCTAVQGGLLVGMSAHCRDQAPRRDLAAVGGFVGGRLASHALVGALLGWLGAAVTLNAPTRAALLVAAGLAVMAFAARLLVTGHVTGPVGTASAPDLGRAVVLGAATVLIPCGVTLTVELVAVSSGSPLGGAAVMAGFVLGTAPAFAALGLVLRRVTRGRAAAVAGVIALLAGAWTVVSGLRLGDWLPEFGSRAAAVTAATAVRPDGTQTITVWATGRGYRPGFVSARAGMPTELVLRTHETSGCARRLTVAGREVTLPATGEVRVSLGVPAPGRLRYVCAMGMYTGFIDFRGAS</sequence>
<evidence type="ECO:0000259" key="2">
    <source>
        <dbReference type="Pfam" id="PF13386"/>
    </source>
</evidence>
<feature type="transmembrane region" description="Helical" evidence="1">
    <location>
        <begin position="68"/>
        <end position="87"/>
    </location>
</feature>
<dbReference type="PANTHER" id="PTHR42208">
    <property type="entry name" value="HEAVY METAL TRANSPORTER-RELATED"/>
    <property type="match status" value="1"/>
</dbReference>
<dbReference type="Pfam" id="PF13386">
    <property type="entry name" value="DsbD_2"/>
    <property type="match status" value="1"/>
</dbReference>
<feature type="domain" description="Urease accessory protein UreH-like transmembrane" evidence="2">
    <location>
        <begin position="3"/>
        <end position="180"/>
    </location>
</feature>
<evidence type="ECO:0000313" key="4">
    <source>
        <dbReference type="Proteomes" id="UP000265768"/>
    </source>
</evidence>
<comment type="caution">
    <text evidence="3">The sequence shown here is derived from an EMBL/GenBank/DDBJ whole genome shotgun (WGS) entry which is preliminary data.</text>
</comment>
<dbReference type="PANTHER" id="PTHR42208:SF1">
    <property type="entry name" value="HEAVY METAL TRANSPORTER"/>
    <property type="match status" value="1"/>
</dbReference>
<dbReference type="Proteomes" id="UP000265768">
    <property type="component" value="Unassembled WGS sequence"/>
</dbReference>
<keyword evidence="4" id="KW-1185">Reference proteome</keyword>
<protein>
    <submittedName>
        <fullName evidence="3">Sulfite exporter TauE/SafE family protein</fullName>
    </submittedName>
</protein>
<keyword evidence="1" id="KW-0472">Membrane</keyword>
<feature type="transmembrane region" description="Helical" evidence="1">
    <location>
        <begin position="107"/>
        <end position="128"/>
    </location>
</feature>
<feature type="transmembrane region" description="Helical" evidence="1">
    <location>
        <begin position="135"/>
        <end position="159"/>
    </location>
</feature>
<dbReference type="OrthoDB" id="5502616at2"/>
<dbReference type="EMBL" id="QZEY01000009">
    <property type="protein sequence ID" value="RJL30546.1"/>
    <property type="molecule type" value="Genomic_DNA"/>
</dbReference>
<feature type="transmembrane region" description="Helical" evidence="1">
    <location>
        <begin position="33"/>
        <end position="56"/>
    </location>
</feature>
<accession>A0A3A4ALP7</accession>
<feature type="transmembrane region" description="Helical" evidence="1">
    <location>
        <begin position="165"/>
        <end position="184"/>
    </location>
</feature>